<protein>
    <submittedName>
        <fullName evidence="1">Uncharacterized protein</fullName>
    </submittedName>
</protein>
<name>A0ACB8DAN4_DERSI</name>
<comment type="caution">
    <text evidence="1">The sequence shown here is derived from an EMBL/GenBank/DDBJ whole genome shotgun (WGS) entry which is preliminary data.</text>
</comment>
<evidence type="ECO:0000313" key="2">
    <source>
        <dbReference type="Proteomes" id="UP000821865"/>
    </source>
</evidence>
<sequence length="225" mass="25082">MSGLDKLLKTGIVSASECSNILHEIEHVKSKALATAVRTRKEPPILPSAVIHIQEPFKVQTMPASLPTLQVRATVYMGGYIRVARVVREHIECDNCGEITSKVPSSQPLQQLTKNQDRGGLLFPSDERLYVLETLRMFTNSALTQTSNLRRPLASLLNVAVPALIDSALLRCTIDNDQHRQKLVELVCSRFMKPLVSNYASAVTDKSDVCKNFARKPLSRKYLKL</sequence>
<dbReference type="Proteomes" id="UP000821865">
    <property type="component" value="Chromosome 2"/>
</dbReference>
<proteinExistence type="predicted"/>
<reference evidence="1" key="1">
    <citation type="submission" date="2020-05" db="EMBL/GenBank/DDBJ databases">
        <title>Large-scale comparative analyses of tick genomes elucidate their genetic diversity and vector capacities.</title>
        <authorList>
            <person name="Jia N."/>
            <person name="Wang J."/>
            <person name="Shi W."/>
            <person name="Du L."/>
            <person name="Sun Y."/>
            <person name="Zhan W."/>
            <person name="Jiang J."/>
            <person name="Wang Q."/>
            <person name="Zhang B."/>
            <person name="Ji P."/>
            <person name="Sakyi L.B."/>
            <person name="Cui X."/>
            <person name="Yuan T."/>
            <person name="Jiang B."/>
            <person name="Yang W."/>
            <person name="Lam T.T.-Y."/>
            <person name="Chang Q."/>
            <person name="Ding S."/>
            <person name="Wang X."/>
            <person name="Zhu J."/>
            <person name="Ruan X."/>
            <person name="Zhao L."/>
            <person name="Wei J."/>
            <person name="Que T."/>
            <person name="Du C."/>
            <person name="Cheng J."/>
            <person name="Dai P."/>
            <person name="Han X."/>
            <person name="Huang E."/>
            <person name="Gao Y."/>
            <person name="Liu J."/>
            <person name="Shao H."/>
            <person name="Ye R."/>
            <person name="Li L."/>
            <person name="Wei W."/>
            <person name="Wang X."/>
            <person name="Wang C."/>
            <person name="Yang T."/>
            <person name="Huo Q."/>
            <person name="Li W."/>
            <person name="Guo W."/>
            <person name="Chen H."/>
            <person name="Zhou L."/>
            <person name="Ni X."/>
            <person name="Tian J."/>
            <person name="Zhou Y."/>
            <person name="Sheng Y."/>
            <person name="Liu T."/>
            <person name="Pan Y."/>
            <person name="Xia L."/>
            <person name="Li J."/>
            <person name="Zhao F."/>
            <person name="Cao W."/>
        </authorList>
    </citation>
    <scope>NUCLEOTIDE SEQUENCE</scope>
    <source>
        <strain evidence="1">Dsil-2018</strain>
    </source>
</reference>
<keyword evidence="2" id="KW-1185">Reference proteome</keyword>
<accession>A0ACB8DAN4</accession>
<dbReference type="EMBL" id="CM023471">
    <property type="protein sequence ID" value="KAH7965172.1"/>
    <property type="molecule type" value="Genomic_DNA"/>
</dbReference>
<organism evidence="1 2">
    <name type="scientific">Dermacentor silvarum</name>
    <name type="common">Tick</name>
    <dbReference type="NCBI Taxonomy" id="543639"/>
    <lineage>
        <taxon>Eukaryota</taxon>
        <taxon>Metazoa</taxon>
        <taxon>Ecdysozoa</taxon>
        <taxon>Arthropoda</taxon>
        <taxon>Chelicerata</taxon>
        <taxon>Arachnida</taxon>
        <taxon>Acari</taxon>
        <taxon>Parasitiformes</taxon>
        <taxon>Ixodida</taxon>
        <taxon>Ixodoidea</taxon>
        <taxon>Ixodidae</taxon>
        <taxon>Rhipicephalinae</taxon>
        <taxon>Dermacentor</taxon>
    </lineage>
</organism>
<gene>
    <name evidence="1" type="ORF">HPB49_004561</name>
</gene>
<evidence type="ECO:0000313" key="1">
    <source>
        <dbReference type="EMBL" id="KAH7965172.1"/>
    </source>
</evidence>